<evidence type="ECO:0008006" key="3">
    <source>
        <dbReference type="Google" id="ProtNLM"/>
    </source>
</evidence>
<dbReference type="AlphaFoldDB" id="A0A081CZ42"/>
<dbReference type="CDD" id="cd06357">
    <property type="entry name" value="PBP1_AmiC"/>
    <property type="match status" value="1"/>
</dbReference>
<dbReference type="EMBL" id="BBJU01000023">
    <property type="protein sequence ID" value="GAK71938.1"/>
    <property type="molecule type" value="Genomic_DNA"/>
</dbReference>
<dbReference type="PRINTS" id="PR00337">
    <property type="entry name" value="LEUILEVALBP"/>
</dbReference>
<protein>
    <recommendedName>
        <fullName evidence="3">ABC transporter substrate-binding protein</fullName>
    </recommendedName>
</protein>
<name>A0A081CZ42_9HYPH</name>
<reference evidence="1 2" key="1">
    <citation type="submission" date="2014-08" db="EMBL/GenBank/DDBJ databases">
        <title>Whole genome shotgun sequence of Rhizobium rubi NBRC 13261.</title>
        <authorList>
            <person name="Katano-Makiyama Y."/>
            <person name="Hosoyama A."/>
            <person name="Hashimoto M."/>
            <person name="Hosoyama Y."/>
            <person name="Noguchi M."/>
            <person name="Tsuchikane K."/>
            <person name="Uohara A."/>
            <person name="Ohji S."/>
            <person name="Ichikawa N."/>
            <person name="Kimura A."/>
            <person name="Yamazoe A."/>
            <person name="Fujita N."/>
        </authorList>
    </citation>
    <scope>NUCLEOTIDE SEQUENCE [LARGE SCALE GENOMIC DNA]</scope>
    <source>
        <strain evidence="1 2">NBRC 13261</strain>
    </source>
</reference>
<dbReference type="GO" id="GO:0033218">
    <property type="term" value="F:amide binding"/>
    <property type="evidence" value="ECO:0007669"/>
    <property type="project" value="InterPro"/>
</dbReference>
<proteinExistence type="predicted"/>
<dbReference type="InterPro" id="IPR000709">
    <property type="entry name" value="Leu_Ile_Val-bd"/>
</dbReference>
<dbReference type="SUPFAM" id="SSF53822">
    <property type="entry name" value="Periplasmic binding protein-like I"/>
    <property type="match status" value="1"/>
</dbReference>
<dbReference type="InterPro" id="IPR028082">
    <property type="entry name" value="Peripla_BP_I"/>
</dbReference>
<dbReference type="eggNOG" id="COG0683">
    <property type="taxonomic scope" value="Bacteria"/>
</dbReference>
<evidence type="ECO:0000313" key="2">
    <source>
        <dbReference type="Proteomes" id="UP000028701"/>
    </source>
</evidence>
<evidence type="ECO:0000313" key="1">
    <source>
        <dbReference type="EMBL" id="GAK71938.1"/>
    </source>
</evidence>
<comment type="caution">
    <text evidence="1">The sequence shown here is derived from an EMBL/GenBank/DDBJ whole genome shotgun (WGS) entry which is preliminary data.</text>
</comment>
<dbReference type="PANTHER" id="PTHR47628:SF1">
    <property type="entry name" value="ALIPHATIC AMIDASE EXPRESSION-REGULATING PROTEIN"/>
    <property type="match status" value="1"/>
</dbReference>
<dbReference type="PANTHER" id="PTHR47628">
    <property type="match status" value="1"/>
</dbReference>
<dbReference type="Pfam" id="PF13433">
    <property type="entry name" value="Peripla_BP_5"/>
    <property type="match status" value="1"/>
</dbReference>
<gene>
    <name evidence="1" type="ORF">RRU01S_23_00130</name>
</gene>
<organism evidence="1 2">
    <name type="scientific">Agrobacterium rubi TR3 = NBRC 13261</name>
    <dbReference type="NCBI Taxonomy" id="1368415"/>
    <lineage>
        <taxon>Bacteria</taxon>
        <taxon>Pseudomonadati</taxon>
        <taxon>Pseudomonadota</taxon>
        <taxon>Alphaproteobacteria</taxon>
        <taxon>Hyphomicrobiales</taxon>
        <taxon>Rhizobiaceae</taxon>
        <taxon>Rhizobium/Agrobacterium group</taxon>
        <taxon>Agrobacterium</taxon>
    </lineage>
</organism>
<dbReference type="OrthoDB" id="9802022at2"/>
<dbReference type="InterPro" id="IPR039570">
    <property type="entry name" value="AmiC_PBP1"/>
</dbReference>
<dbReference type="Gene3D" id="3.40.50.2300">
    <property type="match status" value="2"/>
</dbReference>
<dbReference type="GO" id="GO:0006865">
    <property type="term" value="P:amino acid transport"/>
    <property type="evidence" value="ECO:0007669"/>
    <property type="project" value="InterPro"/>
</dbReference>
<accession>A0A081CZ42</accession>
<dbReference type="Proteomes" id="UP000028701">
    <property type="component" value="Unassembled WGS sequence"/>
</dbReference>
<dbReference type="RefSeq" id="WP_052816115.1">
    <property type="nucleotide sequence ID" value="NZ_BBJU01000023.1"/>
</dbReference>
<sequence length="383" mass="41821">MMRDRVPVSILYSTTGPYAALGREAVDGALAAIADINADPVYGFGIAVKIDDPCGRAEAYAALAQSAIRDSGCRHIIGTITSWSRKDVLPIVERHGALLWYAFPYEGYEASDSAIYLGACPNQHLLPLFDYIFPLYGRRAFIVGSNYIWGWEISRIAREITEAAGGQIVSDRYVPLGSTEVDHLINEIRQRKPDFILSNLVGQSATAFIEAYGAFRKGEPDAPPIVACNMSESDLESLSHEARRGHISTSIYFERLDTFENQAFKARMTARHGANRRITTPFMSAYTAMSILARSIADAGTDAPEAVRKVATARLFDTPAGPVGIDPRTHHAALRPHLGISDEEGGFALLQSADEAIPADPYLVRSLQKSVAMPHPVTLKVIK</sequence>